<feature type="compositionally biased region" description="Gly residues" evidence="3">
    <location>
        <begin position="702"/>
        <end position="717"/>
    </location>
</feature>
<feature type="domain" description="Phorbol-ester/DAG-type" evidence="4">
    <location>
        <begin position="892"/>
        <end position="942"/>
    </location>
</feature>
<feature type="compositionally biased region" description="Low complexity" evidence="3">
    <location>
        <begin position="193"/>
        <end position="233"/>
    </location>
</feature>
<feature type="region of interest" description="Disordered" evidence="3">
    <location>
        <begin position="1313"/>
        <end position="1336"/>
    </location>
</feature>
<feature type="compositionally biased region" description="Low complexity" evidence="3">
    <location>
        <begin position="249"/>
        <end position="290"/>
    </location>
</feature>
<evidence type="ECO:0000259" key="4">
    <source>
        <dbReference type="PROSITE" id="PS50081"/>
    </source>
</evidence>
<dbReference type="OrthoDB" id="5973539at2759"/>
<dbReference type="Gene3D" id="3.30.60.20">
    <property type="match status" value="1"/>
</dbReference>
<evidence type="ECO:0000256" key="3">
    <source>
        <dbReference type="SAM" id="MobiDB-lite"/>
    </source>
</evidence>
<name>A0A835ZCX8_9STRA</name>
<dbReference type="InterPro" id="IPR035892">
    <property type="entry name" value="C2_domain_sf"/>
</dbReference>
<comment type="caution">
    <text evidence="5">The sequence shown here is derived from an EMBL/GenBank/DDBJ whole genome shotgun (WGS) entry which is preliminary data.</text>
</comment>
<dbReference type="SUPFAM" id="SSF57889">
    <property type="entry name" value="Cysteine-rich domain"/>
    <property type="match status" value="1"/>
</dbReference>
<feature type="compositionally biased region" description="Basic and acidic residues" evidence="3">
    <location>
        <begin position="47"/>
        <end position="57"/>
    </location>
</feature>
<dbReference type="Proteomes" id="UP000664859">
    <property type="component" value="Unassembled WGS sequence"/>
</dbReference>
<feature type="region of interest" description="Disordered" evidence="3">
    <location>
        <begin position="167"/>
        <end position="299"/>
    </location>
</feature>
<dbReference type="EMBL" id="JAFCMP010000107">
    <property type="protein sequence ID" value="KAG5186678.1"/>
    <property type="molecule type" value="Genomic_DNA"/>
</dbReference>
<reference evidence="5" key="1">
    <citation type="submission" date="2021-02" db="EMBL/GenBank/DDBJ databases">
        <title>First Annotated Genome of the Yellow-green Alga Tribonema minus.</title>
        <authorList>
            <person name="Mahan K.M."/>
        </authorList>
    </citation>
    <scope>NUCLEOTIDE SEQUENCE</scope>
    <source>
        <strain evidence="5">UTEX B ZZ1240</strain>
    </source>
</reference>
<proteinExistence type="predicted"/>
<feature type="region of interest" description="Disordered" evidence="3">
    <location>
        <begin position="334"/>
        <end position="359"/>
    </location>
</feature>
<feature type="region of interest" description="Disordered" evidence="3">
    <location>
        <begin position="694"/>
        <end position="717"/>
    </location>
</feature>
<dbReference type="SUPFAM" id="SSF49562">
    <property type="entry name" value="C2 domain (Calcium/lipid-binding domain, CaLB)"/>
    <property type="match status" value="1"/>
</dbReference>
<gene>
    <name evidence="5" type="ORF">JKP88DRAFT_288633</name>
</gene>
<accession>A0A835ZCX8</accession>
<keyword evidence="2" id="KW-0862">Zinc</keyword>
<dbReference type="InterPro" id="IPR046349">
    <property type="entry name" value="C1-like_sf"/>
</dbReference>
<evidence type="ECO:0000256" key="1">
    <source>
        <dbReference type="ARBA" id="ARBA00022723"/>
    </source>
</evidence>
<feature type="compositionally biased region" description="Basic and acidic residues" evidence="3">
    <location>
        <begin position="334"/>
        <end position="347"/>
    </location>
</feature>
<dbReference type="SMART" id="SM00109">
    <property type="entry name" value="C1"/>
    <property type="match status" value="2"/>
</dbReference>
<feature type="compositionally biased region" description="Low complexity" evidence="3">
    <location>
        <begin position="32"/>
        <end position="46"/>
    </location>
</feature>
<feature type="domain" description="Phorbol-ester/DAG-type" evidence="4">
    <location>
        <begin position="565"/>
        <end position="623"/>
    </location>
</feature>
<sequence length="1491" mass="151849">MFVGKLLNLLDSALDNATGRYDPDADTAVDGSESSSSQLQQQQQQRQQEEQAEHAGDDDVAVLTPAEAEAAKQAAKREAWARRQQQQVARSPAPQVAANIVPAPAAYGPADAAAAPANSISSAIAAAEPSAAAAQAYTPPPVAAPLRTASPDASSAAPGVAEQIAAVRQSAMQQPRHQRSHTEPASRGEGVVPSPAIAAAPSPLRASAGEQQVSAREASAATAAAEQQRRQATPADTVQRAATSTLTGGSEQQARQQQQRPGGSAAAAPAAAAAAGAGLQQQQQRSSADAAAHDAAARAAAAAARRDLEERAARDIADAIKRAERARREAMAAAELRRSGGERERRQAAAGKAAGAVEERRAATAAAAAGVEERATEQRRAAAAAAAAGSSTRSASAAAVAVAHSVPSTQSPAEVGAAAAAQQTAATAAESSPTRAELAAAAAAILPALAGPRAAPPARAAAPAAATSAAALMGAAPLLPVTTAYLSTDDKALLRAEAWAKARVEIDSKAAAAAATAGGPAGAGEGAAGGVAGRAGSPVLRRKASVVAVPPGECIPKVGALNPGPHAFAKLQQQSGTPPPECCACAGLWDEGGTAVSHYYRCAACSAVVHGACREFYQGSSACAPRARGAALTPPPPLPPLLNCAGVVRVRVMQAYQLPLAPGDVVYAMLQLLPWKERAKTDSAPWGDMGAIWAPPAPPPTAGGGGEGGSGSAAGGDGALEMLHLENSEAPPVPVLRVELWRRALKIMDELLGAVELWRRALKIMDELLGAVELWRRALKIMDELLAAVQVSAAPLMRRPGARAERWHALQPPSRGTLLLSLQFVPRAVPARLLLSDGTLAAAAAAPPLSPSSGAGHAQERPLPPPPAAATSASAAEASRRRSGDAAAAEGVHLFRLRSYARLTWCGVCGGALLGVYGQGFRCEACGMDVHERCQMRANFSTRLTLMPAAPATSNTALIGGGDDDERSRLTTGVGTIEIALRSAHRCGAGCAPDGTSHDMGSGEPVILSDAISDSSKHHRARLSNAAAAAGSSGGGSGSGGSGGGSRHQRLSSASVAGAAGGGGGAGGVAGGGNHYCRVRVIARGGAPPELGTQERRTRTVFQTANPLFNAAWSLVAPAYDSAVEVELRDAASDRAVGAFDATVFELVQRDADAAVARRHPLPSETASWRGLRDSRTGRVVGLLKLQVAFLEDGEGLMWGPRPRAAPSRALDDLTVETLKRYIERAQGIVGWLSAWGRVYSRVMSWESPLLTGAALALFLYLTLLSSAEYVLAGPPFALLAYMGHAWLARRDGRYVRCWPHFAGAGPRVGLGPSDKSAAADAQGVEGRVDDKSAGADAQGYRPLAQLRVAVLRGRNLVSEDLGLPGNAYVRVTYAPAAVGGVGAGGGGGGTGALTADGAAGAKRGAAPEFTVGETAPLEGARPDPEWRALAPWGGGRGGGGGDNVLLQNVTEAWPRGGDDTGEDAALLYPLLEPRSAEGEYFEFKVWDDLG</sequence>
<evidence type="ECO:0000313" key="5">
    <source>
        <dbReference type="EMBL" id="KAG5186678.1"/>
    </source>
</evidence>
<feature type="compositionally biased region" description="Gly residues" evidence="3">
    <location>
        <begin position="1032"/>
        <end position="1046"/>
    </location>
</feature>
<protein>
    <recommendedName>
        <fullName evidence="4">Phorbol-ester/DAG-type domain-containing protein</fullName>
    </recommendedName>
</protein>
<keyword evidence="6" id="KW-1185">Reference proteome</keyword>
<evidence type="ECO:0000313" key="6">
    <source>
        <dbReference type="Proteomes" id="UP000664859"/>
    </source>
</evidence>
<organism evidence="5 6">
    <name type="scientific">Tribonema minus</name>
    <dbReference type="NCBI Taxonomy" id="303371"/>
    <lineage>
        <taxon>Eukaryota</taxon>
        <taxon>Sar</taxon>
        <taxon>Stramenopiles</taxon>
        <taxon>Ochrophyta</taxon>
        <taxon>PX clade</taxon>
        <taxon>Xanthophyceae</taxon>
        <taxon>Tribonematales</taxon>
        <taxon>Tribonemataceae</taxon>
        <taxon>Tribonema</taxon>
    </lineage>
</organism>
<feature type="compositionally biased region" description="Polar residues" evidence="3">
    <location>
        <begin position="234"/>
        <end position="248"/>
    </location>
</feature>
<dbReference type="CDD" id="cd00029">
    <property type="entry name" value="C1"/>
    <property type="match status" value="1"/>
</dbReference>
<dbReference type="InterPro" id="IPR002219">
    <property type="entry name" value="PKC_DAG/PE"/>
</dbReference>
<dbReference type="GO" id="GO:0046872">
    <property type="term" value="F:metal ion binding"/>
    <property type="evidence" value="ECO:0007669"/>
    <property type="project" value="UniProtKB-KW"/>
</dbReference>
<keyword evidence="1" id="KW-0479">Metal-binding</keyword>
<dbReference type="Pfam" id="PF00130">
    <property type="entry name" value="C1_1"/>
    <property type="match status" value="1"/>
</dbReference>
<dbReference type="PROSITE" id="PS50081">
    <property type="entry name" value="ZF_DAG_PE_2"/>
    <property type="match status" value="2"/>
</dbReference>
<dbReference type="PANTHER" id="PTHR45733">
    <property type="entry name" value="FORMIN-J"/>
    <property type="match status" value="1"/>
</dbReference>
<feature type="region of interest" description="Disordered" evidence="3">
    <location>
        <begin position="1013"/>
        <end position="1065"/>
    </location>
</feature>
<evidence type="ECO:0000256" key="2">
    <source>
        <dbReference type="ARBA" id="ARBA00022833"/>
    </source>
</evidence>
<feature type="compositionally biased region" description="Low complexity" evidence="3">
    <location>
        <begin position="846"/>
        <end position="857"/>
    </location>
</feature>
<feature type="region of interest" description="Disordered" evidence="3">
    <location>
        <begin position="16"/>
        <end position="95"/>
    </location>
</feature>
<dbReference type="InterPro" id="IPR051144">
    <property type="entry name" value="Formin_homology_domain"/>
</dbReference>
<feature type="compositionally biased region" description="Low complexity" evidence="3">
    <location>
        <begin position="82"/>
        <end position="95"/>
    </location>
</feature>
<feature type="region of interest" description="Disordered" evidence="3">
    <location>
        <begin position="846"/>
        <end position="883"/>
    </location>
</feature>